<evidence type="ECO:0000313" key="3">
    <source>
        <dbReference type="Proteomes" id="UP000554286"/>
    </source>
</evidence>
<dbReference type="SUPFAM" id="SSF141868">
    <property type="entry name" value="EAL domain-like"/>
    <property type="match status" value="1"/>
</dbReference>
<dbReference type="Gene3D" id="3.20.20.450">
    <property type="entry name" value="EAL domain"/>
    <property type="match status" value="1"/>
</dbReference>
<dbReference type="Pfam" id="PF00563">
    <property type="entry name" value="EAL"/>
    <property type="match status" value="1"/>
</dbReference>
<feature type="domain" description="EAL" evidence="1">
    <location>
        <begin position="217"/>
        <end position="388"/>
    </location>
</feature>
<organism evidence="2 3">
    <name type="scientific">Roseospira visakhapatnamensis</name>
    <dbReference type="NCBI Taxonomy" id="390880"/>
    <lineage>
        <taxon>Bacteria</taxon>
        <taxon>Pseudomonadati</taxon>
        <taxon>Pseudomonadota</taxon>
        <taxon>Alphaproteobacteria</taxon>
        <taxon>Rhodospirillales</taxon>
        <taxon>Rhodospirillaceae</taxon>
        <taxon>Roseospira</taxon>
    </lineage>
</organism>
<dbReference type="RefSeq" id="WP_184042856.1">
    <property type="nucleotide sequence ID" value="NZ_JACIGK010000004.1"/>
</dbReference>
<gene>
    <name evidence="2" type="ORF">GGD89_000853</name>
</gene>
<name>A0A7W6RB26_9PROT</name>
<dbReference type="InterPro" id="IPR035919">
    <property type="entry name" value="EAL_sf"/>
</dbReference>
<accession>A0A7W6RB26</accession>
<proteinExistence type="predicted"/>
<evidence type="ECO:0000313" key="2">
    <source>
        <dbReference type="EMBL" id="MBB4265238.1"/>
    </source>
</evidence>
<reference evidence="2 3" key="1">
    <citation type="submission" date="2020-08" db="EMBL/GenBank/DDBJ databases">
        <title>Genome sequencing of Purple Non-Sulfur Bacteria from various extreme environments.</title>
        <authorList>
            <person name="Mayer M."/>
        </authorList>
    </citation>
    <scope>NUCLEOTIDE SEQUENCE [LARGE SCALE GENOMIC DNA]</scope>
    <source>
        <strain evidence="2 3">JA131</strain>
    </source>
</reference>
<dbReference type="AlphaFoldDB" id="A0A7W6RB26"/>
<sequence>MRLPSTFVHGDQSLLDCLERFSRAPEGCRAVHIALSDLRSRHRSWIRLRIAASLFAPLVTGYAAEVFLLSNGDLVVVGRDLPATLLETHVERLRALFQGDPASRAVDADGRDAFVTYHALEASGGELARRVEAIRRAPADSWRTVRRTQDKVPQPMVPRLMKSVGAALAAIEPHPLVRRQAVIRIDVARHGHVAFEEVFVSIGEVRRLCAPDVDITANRWLFQEFCRLLDQQMARALGRLDRTTLPGALAVNLNLETVTGPVFEDLSRGLRPGTRLLVEVQMVDAFANLARLREAAALLRARGHALVLDGVDARALGLVDVGRLDVDHVKVLWDADLADTRGAAGAISPAAAIEAIGADRLILARVDSEAALRWGMAHGVRSFQGFFLDRMLGATTMVGCPKQALCTLAQCVERRRAAVSGRAACPHPPRLHAVTRLSGMPTRRGRGTAKGPAHG</sequence>
<keyword evidence="3" id="KW-1185">Reference proteome</keyword>
<dbReference type="InterPro" id="IPR001633">
    <property type="entry name" value="EAL_dom"/>
</dbReference>
<protein>
    <submittedName>
        <fullName evidence="2">EAL domain-containing protein (Putative c-di-GMP-specific phosphodiesterase class I)</fullName>
    </submittedName>
</protein>
<dbReference type="EMBL" id="JACIGK010000004">
    <property type="protein sequence ID" value="MBB4265238.1"/>
    <property type="molecule type" value="Genomic_DNA"/>
</dbReference>
<comment type="caution">
    <text evidence="2">The sequence shown here is derived from an EMBL/GenBank/DDBJ whole genome shotgun (WGS) entry which is preliminary data.</text>
</comment>
<dbReference type="Proteomes" id="UP000554286">
    <property type="component" value="Unassembled WGS sequence"/>
</dbReference>
<evidence type="ECO:0000259" key="1">
    <source>
        <dbReference type="Pfam" id="PF00563"/>
    </source>
</evidence>